<feature type="chain" id="PRO_5023067203" description="Cytochrome c" evidence="1">
    <location>
        <begin position="21"/>
        <end position="151"/>
    </location>
</feature>
<dbReference type="Gene3D" id="1.10.760.10">
    <property type="entry name" value="Cytochrome c-like domain"/>
    <property type="match status" value="1"/>
</dbReference>
<sequence>MNRLLSCIAAATMVFLGLVAAPRPAFGNADGLAEAGVYALDSTGLILPVSPYPGNSTSTYSVGAYPLAPTPLARGSGQELVESYCSICHSVTLIGAQPRFPPEVWKKEVEKMIHLGAPIPAELVAQIVDYLQKHYGPDGTPPSSAGAKSNP</sequence>
<evidence type="ECO:0000313" key="3">
    <source>
        <dbReference type="Proteomes" id="UP000381693"/>
    </source>
</evidence>
<dbReference type="SUPFAM" id="SSF46626">
    <property type="entry name" value="Cytochrome c"/>
    <property type="match status" value="1"/>
</dbReference>
<dbReference type="OrthoDB" id="9811281at2"/>
<evidence type="ECO:0000313" key="2">
    <source>
        <dbReference type="EMBL" id="VVM05876.1"/>
    </source>
</evidence>
<dbReference type="AlphaFoldDB" id="A0A5E6MIJ0"/>
<comment type="caution">
    <text evidence="2">The sequence shown here is derived from an EMBL/GenBank/DDBJ whole genome shotgun (WGS) entry which is preliminary data.</text>
</comment>
<organism evidence="2 3">
    <name type="scientific">Methylacidimicrobium cyclopophantes</name>
    <dbReference type="NCBI Taxonomy" id="1041766"/>
    <lineage>
        <taxon>Bacteria</taxon>
        <taxon>Pseudomonadati</taxon>
        <taxon>Verrucomicrobiota</taxon>
        <taxon>Methylacidimicrobium</taxon>
    </lineage>
</organism>
<keyword evidence="3" id="KW-1185">Reference proteome</keyword>
<protein>
    <recommendedName>
        <fullName evidence="4">Cytochrome c</fullName>
    </recommendedName>
</protein>
<dbReference type="RefSeq" id="WP_142524914.1">
    <property type="nucleotide sequence ID" value="NZ_CABFUZ020000099.1"/>
</dbReference>
<feature type="signal peptide" evidence="1">
    <location>
        <begin position="1"/>
        <end position="20"/>
    </location>
</feature>
<dbReference type="Proteomes" id="UP000381693">
    <property type="component" value="Unassembled WGS sequence"/>
</dbReference>
<dbReference type="GO" id="GO:0009055">
    <property type="term" value="F:electron transfer activity"/>
    <property type="evidence" value="ECO:0007669"/>
    <property type="project" value="InterPro"/>
</dbReference>
<keyword evidence="1" id="KW-0732">Signal</keyword>
<evidence type="ECO:0008006" key="4">
    <source>
        <dbReference type="Google" id="ProtNLM"/>
    </source>
</evidence>
<dbReference type="InterPro" id="IPR036909">
    <property type="entry name" value="Cyt_c-like_dom_sf"/>
</dbReference>
<accession>A0A5E6MIJ0</accession>
<name>A0A5E6MIJ0_9BACT</name>
<gene>
    <name evidence="2" type="ORF">MAMC_00845</name>
</gene>
<dbReference type="GO" id="GO:0020037">
    <property type="term" value="F:heme binding"/>
    <property type="evidence" value="ECO:0007669"/>
    <property type="project" value="InterPro"/>
</dbReference>
<proteinExistence type="predicted"/>
<reference evidence="2" key="1">
    <citation type="submission" date="2019-09" db="EMBL/GenBank/DDBJ databases">
        <authorList>
            <person name="Cremers G."/>
        </authorList>
    </citation>
    <scope>NUCLEOTIDE SEQUENCE [LARGE SCALE GENOMIC DNA]</scope>
    <source>
        <strain evidence="2">3B</strain>
    </source>
</reference>
<evidence type="ECO:0000256" key="1">
    <source>
        <dbReference type="SAM" id="SignalP"/>
    </source>
</evidence>
<dbReference type="EMBL" id="CABFUZ020000099">
    <property type="protein sequence ID" value="VVM05876.1"/>
    <property type="molecule type" value="Genomic_DNA"/>
</dbReference>